<dbReference type="Gene3D" id="3.30.428.10">
    <property type="entry name" value="HIT-like"/>
    <property type="match status" value="1"/>
</dbReference>
<dbReference type="GO" id="GO:0051087">
    <property type="term" value="F:protein-folding chaperone binding"/>
    <property type="evidence" value="ECO:0007669"/>
    <property type="project" value="TreeGrafter"/>
</dbReference>
<dbReference type="SMART" id="SM00504">
    <property type="entry name" value="Ubox"/>
    <property type="match status" value="1"/>
</dbReference>
<organism evidence="15 16">
    <name type="scientific">Trema orientale</name>
    <name type="common">Charcoal tree</name>
    <name type="synonym">Celtis orientalis</name>
    <dbReference type="NCBI Taxonomy" id="63057"/>
    <lineage>
        <taxon>Eukaryota</taxon>
        <taxon>Viridiplantae</taxon>
        <taxon>Streptophyta</taxon>
        <taxon>Embryophyta</taxon>
        <taxon>Tracheophyta</taxon>
        <taxon>Spermatophyta</taxon>
        <taxon>Magnoliopsida</taxon>
        <taxon>eudicotyledons</taxon>
        <taxon>Gunneridae</taxon>
        <taxon>Pentapetalae</taxon>
        <taxon>rosids</taxon>
        <taxon>fabids</taxon>
        <taxon>Rosales</taxon>
        <taxon>Cannabaceae</taxon>
        <taxon>Trema</taxon>
    </lineage>
</organism>
<evidence type="ECO:0000256" key="6">
    <source>
        <dbReference type="ARBA" id="ARBA00022786"/>
    </source>
</evidence>
<keyword evidence="6" id="KW-0833">Ubl conjugation pathway</keyword>
<evidence type="ECO:0000256" key="2">
    <source>
        <dbReference type="ARBA" id="ARBA00004906"/>
    </source>
</evidence>
<dbReference type="Pfam" id="PF04564">
    <property type="entry name" value="U-box"/>
    <property type="match status" value="1"/>
</dbReference>
<sequence>MEARRLAVIFSHICPPGSGFAPARLAPVSVSGCASGVGNPKGECVFCKIIRGESPAFKLYEDDACLCILDTNPLSRGHSLIIPKSHFSSLETTPPSVIAAMCSKVPFISSAIMKATGSDSFNLLVNNGAAAGQVIFHTHIHIIPRKARDCLWASESLRRQSLKLDREASRLAECVREQLSSENCKVREGEGSSLVRNYDWARVEEDCRRAIQLDNSSVKGHYMLGLALLERKEYAEGIKELEKALDLGRGANPKGYMVEEIWQELAKAKYMEWENASTKRSWDLQSLKEACETALKQKHLLDDSEIDRFNDEGSTEIEQLKVLERVFQIAGDADIPQEVPDYLCCKITLDIFRDPVITPSGLTYERSVIMEHLRKVGTFDPITREPLDEHQLVPNLAIKEAVQAFLDKHGWAYRTD</sequence>
<dbReference type="AlphaFoldDB" id="A0A2P5B2R4"/>
<dbReference type="GO" id="GO:0006515">
    <property type="term" value="P:protein quality control for misfolded or incompletely synthesized proteins"/>
    <property type="evidence" value="ECO:0007669"/>
    <property type="project" value="TreeGrafter"/>
</dbReference>
<dbReference type="InterPro" id="IPR019808">
    <property type="entry name" value="Histidine_triad_CS"/>
</dbReference>
<evidence type="ECO:0000256" key="4">
    <source>
        <dbReference type="ARBA" id="ARBA00022679"/>
    </source>
</evidence>
<dbReference type="GO" id="GO:0045862">
    <property type="term" value="P:positive regulation of proteolysis"/>
    <property type="evidence" value="ECO:0007669"/>
    <property type="project" value="TreeGrafter"/>
</dbReference>
<dbReference type="PROSITE" id="PS51084">
    <property type="entry name" value="HIT_2"/>
    <property type="match status" value="1"/>
</dbReference>
<feature type="active site" description="Tele-AMP-histidine intermediate" evidence="10">
    <location>
        <position position="139"/>
    </location>
</feature>
<dbReference type="STRING" id="63057.A0A2P5B2R4"/>
<dbReference type="GO" id="GO:0000209">
    <property type="term" value="P:protein polyubiquitination"/>
    <property type="evidence" value="ECO:0007669"/>
    <property type="project" value="TreeGrafter"/>
</dbReference>
<keyword evidence="7" id="KW-0802">TPR repeat</keyword>
<dbReference type="EC" id="2.3.2.27" evidence="3"/>
<dbReference type="CDD" id="cd16654">
    <property type="entry name" value="RING-Ubox_CHIP"/>
    <property type="match status" value="1"/>
</dbReference>
<dbReference type="PROSITE" id="PS00892">
    <property type="entry name" value="HIT_1"/>
    <property type="match status" value="1"/>
</dbReference>
<evidence type="ECO:0000313" key="15">
    <source>
        <dbReference type="EMBL" id="PON43087.1"/>
    </source>
</evidence>
<name>A0A2P5B2R4_TREOI</name>
<keyword evidence="4" id="KW-0808">Transferase</keyword>
<dbReference type="InterPro" id="IPR001310">
    <property type="entry name" value="Histidine_triad_HIT"/>
</dbReference>
<dbReference type="Gene3D" id="1.25.40.10">
    <property type="entry name" value="Tetratricopeptide repeat domain"/>
    <property type="match status" value="1"/>
</dbReference>
<evidence type="ECO:0000256" key="5">
    <source>
        <dbReference type="ARBA" id="ARBA00022737"/>
    </source>
</evidence>
<dbReference type="InterPro" id="IPR013083">
    <property type="entry name" value="Znf_RING/FYVE/PHD"/>
</dbReference>
<dbReference type="InterPro" id="IPR039384">
    <property type="entry name" value="HINT"/>
</dbReference>
<dbReference type="Pfam" id="PF01230">
    <property type="entry name" value="HIT"/>
    <property type="match status" value="1"/>
</dbReference>
<comment type="caution">
    <text evidence="15">The sequence shown here is derived from an EMBL/GenBank/DDBJ whole genome shotgun (WGS) entry which is preliminary data.</text>
</comment>
<gene>
    <name evidence="15" type="ORF">TorRG33x02_334350</name>
</gene>
<comment type="pathway">
    <text evidence="2">Protein modification; protein ubiquitination.</text>
</comment>
<protein>
    <recommendedName>
        <fullName evidence="8">E3 ubiquitin-protein ligase CHIP</fullName>
        <ecNumber evidence="3">2.3.2.27</ecNumber>
    </recommendedName>
    <alternativeName>
        <fullName evidence="9">RING-type E3 ubiquitin transferase CHIP</fullName>
    </alternativeName>
</protein>
<dbReference type="Gene3D" id="3.30.40.10">
    <property type="entry name" value="Zinc/RING finger domain, C3HC4 (zinc finger)"/>
    <property type="match status" value="1"/>
</dbReference>
<dbReference type="GO" id="GO:0061630">
    <property type="term" value="F:ubiquitin protein ligase activity"/>
    <property type="evidence" value="ECO:0007669"/>
    <property type="project" value="UniProtKB-EC"/>
</dbReference>
<dbReference type="GO" id="GO:0071218">
    <property type="term" value="P:cellular response to misfolded protein"/>
    <property type="evidence" value="ECO:0007669"/>
    <property type="project" value="TreeGrafter"/>
</dbReference>
<keyword evidence="5" id="KW-0677">Repeat</keyword>
<dbReference type="SUPFAM" id="SSF57850">
    <property type="entry name" value="RING/U-box"/>
    <property type="match status" value="1"/>
</dbReference>
<evidence type="ECO:0000259" key="14">
    <source>
        <dbReference type="PROSITE" id="PS51698"/>
    </source>
</evidence>
<evidence type="ECO:0000256" key="8">
    <source>
        <dbReference type="ARBA" id="ARBA00044534"/>
    </source>
</evidence>
<dbReference type="OrthoDB" id="629492at2759"/>
<dbReference type="InterPro" id="IPR045202">
    <property type="entry name" value="CHIP_RING-Ubox"/>
</dbReference>
<evidence type="ECO:0000256" key="3">
    <source>
        <dbReference type="ARBA" id="ARBA00012483"/>
    </source>
</evidence>
<feature type="short sequence motif" description="Histidine triad motif" evidence="11 12">
    <location>
        <begin position="137"/>
        <end position="141"/>
    </location>
</feature>
<dbReference type="PANTHER" id="PTHR46803">
    <property type="entry name" value="E3 UBIQUITIN-PROTEIN LIGASE CHIP"/>
    <property type="match status" value="1"/>
</dbReference>
<dbReference type="PRINTS" id="PR00332">
    <property type="entry name" value="HISTRIAD"/>
</dbReference>
<dbReference type="UniPathway" id="UPA00143"/>
<evidence type="ECO:0000256" key="1">
    <source>
        <dbReference type="ARBA" id="ARBA00000900"/>
    </source>
</evidence>
<evidence type="ECO:0000256" key="9">
    <source>
        <dbReference type="ARBA" id="ARBA00044543"/>
    </source>
</evidence>
<dbReference type="EMBL" id="JXTC01000621">
    <property type="protein sequence ID" value="PON43087.1"/>
    <property type="molecule type" value="Genomic_DNA"/>
</dbReference>
<evidence type="ECO:0000256" key="7">
    <source>
        <dbReference type="ARBA" id="ARBA00022803"/>
    </source>
</evidence>
<keyword evidence="16" id="KW-1185">Reference proteome</keyword>
<dbReference type="FunCoup" id="A0A2P5B2R4">
    <property type="interactions" value="2462"/>
</dbReference>
<dbReference type="PROSITE" id="PS51698">
    <property type="entry name" value="U_BOX"/>
    <property type="match status" value="1"/>
</dbReference>
<dbReference type="InParanoid" id="A0A2P5B2R4"/>
<comment type="catalytic activity">
    <reaction evidence="1">
        <text>S-ubiquitinyl-[E2 ubiquitin-conjugating enzyme]-L-cysteine + [acceptor protein]-L-lysine = [E2 ubiquitin-conjugating enzyme]-L-cysteine + N(6)-ubiquitinyl-[acceptor protein]-L-lysine.</text>
        <dbReference type="EC" id="2.3.2.27"/>
    </reaction>
</comment>
<evidence type="ECO:0000313" key="16">
    <source>
        <dbReference type="Proteomes" id="UP000237000"/>
    </source>
</evidence>
<evidence type="ECO:0000256" key="12">
    <source>
        <dbReference type="PROSITE-ProRule" id="PRU00464"/>
    </source>
</evidence>
<accession>A0A2P5B2R4</accession>
<dbReference type="InterPro" id="IPR036265">
    <property type="entry name" value="HIT-like_sf"/>
</dbReference>
<feature type="domain" description="U-box" evidence="14">
    <location>
        <begin position="338"/>
        <end position="412"/>
    </location>
</feature>
<dbReference type="PANTHER" id="PTHR46803:SF2">
    <property type="entry name" value="E3 UBIQUITIN-PROTEIN LIGASE CHIP"/>
    <property type="match status" value="1"/>
</dbReference>
<dbReference type="InterPro" id="IPR011146">
    <property type="entry name" value="HIT-like"/>
</dbReference>
<dbReference type="Proteomes" id="UP000237000">
    <property type="component" value="Unassembled WGS sequence"/>
</dbReference>
<feature type="domain" description="HIT" evidence="13">
    <location>
        <begin position="45"/>
        <end position="152"/>
    </location>
</feature>
<dbReference type="GO" id="GO:0047627">
    <property type="term" value="F:adenylylsulfatase activity"/>
    <property type="evidence" value="ECO:0007669"/>
    <property type="project" value="UniProtKB-ARBA"/>
</dbReference>
<dbReference type="InterPro" id="IPR003613">
    <property type="entry name" value="Ubox_domain"/>
</dbReference>
<evidence type="ECO:0000259" key="13">
    <source>
        <dbReference type="PROSITE" id="PS51084"/>
    </source>
</evidence>
<proteinExistence type="predicted"/>
<dbReference type="SUPFAM" id="SSF48452">
    <property type="entry name" value="TPR-like"/>
    <property type="match status" value="1"/>
</dbReference>
<dbReference type="GO" id="GO:0005737">
    <property type="term" value="C:cytoplasm"/>
    <property type="evidence" value="ECO:0007669"/>
    <property type="project" value="TreeGrafter"/>
</dbReference>
<evidence type="ECO:0000256" key="10">
    <source>
        <dbReference type="PIRSR" id="PIRSR601310-1"/>
    </source>
</evidence>
<reference evidence="16" key="1">
    <citation type="submission" date="2016-06" db="EMBL/GenBank/DDBJ databases">
        <title>Parallel loss of symbiosis genes in relatives of nitrogen-fixing non-legume Parasponia.</title>
        <authorList>
            <person name="Van Velzen R."/>
            <person name="Holmer R."/>
            <person name="Bu F."/>
            <person name="Rutten L."/>
            <person name="Van Zeijl A."/>
            <person name="Liu W."/>
            <person name="Santuari L."/>
            <person name="Cao Q."/>
            <person name="Sharma T."/>
            <person name="Shen D."/>
            <person name="Roswanjaya Y."/>
            <person name="Wardhani T."/>
            <person name="Kalhor M.S."/>
            <person name="Jansen J."/>
            <person name="Van den Hoogen J."/>
            <person name="Gungor B."/>
            <person name="Hartog M."/>
            <person name="Hontelez J."/>
            <person name="Verver J."/>
            <person name="Yang W.-C."/>
            <person name="Schijlen E."/>
            <person name="Repin R."/>
            <person name="Schilthuizen M."/>
            <person name="Schranz E."/>
            <person name="Heidstra R."/>
            <person name="Miyata K."/>
            <person name="Fedorova E."/>
            <person name="Kohlen W."/>
            <person name="Bisseling T."/>
            <person name="Smit S."/>
            <person name="Geurts R."/>
        </authorList>
    </citation>
    <scope>NUCLEOTIDE SEQUENCE [LARGE SCALE GENOMIC DNA]</scope>
    <source>
        <strain evidence="16">cv. RG33-2</strain>
    </source>
</reference>
<dbReference type="InterPro" id="IPR011990">
    <property type="entry name" value="TPR-like_helical_dom_sf"/>
</dbReference>
<dbReference type="SUPFAM" id="SSF54197">
    <property type="entry name" value="HIT-like"/>
    <property type="match status" value="1"/>
</dbReference>
<dbReference type="GO" id="GO:0043161">
    <property type="term" value="P:proteasome-mediated ubiquitin-dependent protein catabolic process"/>
    <property type="evidence" value="ECO:0007669"/>
    <property type="project" value="TreeGrafter"/>
</dbReference>
<dbReference type="CDD" id="cd01277">
    <property type="entry name" value="HINT_subgroup"/>
    <property type="match status" value="1"/>
</dbReference>
<evidence type="ECO:0000256" key="11">
    <source>
        <dbReference type="PIRSR" id="PIRSR601310-3"/>
    </source>
</evidence>